<reference evidence="5 6" key="1">
    <citation type="submission" date="2019-08" db="EMBL/GenBank/DDBJ databases">
        <title>Complete genome sequence of Terriglobus albidus strain ORNL.</title>
        <authorList>
            <person name="Podar M."/>
        </authorList>
    </citation>
    <scope>NUCLEOTIDE SEQUENCE [LARGE SCALE GENOMIC DNA]</scope>
    <source>
        <strain evidence="5 6">ORNL</strain>
    </source>
</reference>
<dbReference type="Proteomes" id="UP000321820">
    <property type="component" value="Chromosome"/>
</dbReference>
<evidence type="ECO:0000256" key="1">
    <source>
        <dbReference type="ARBA" id="ARBA00022612"/>
    </source>
</evidence>
<protein>
    <submittedName>
        <fullName evidence="5">HK97 family phage prohead protease</fullName>
    </submittedName>
</protein>
<proteinExistence type="predicted"/>
<dbReference type="EMBL" id="CP042806">
    <property type="protein sequence ID" value="QEE28574.1"/>
    <property type="molecule type" value="Genomic_DNA"/>
</dbReference>
<accession>A0A5B9EA79</accession>
<evidence type="ECO:0000313" key="6">
    <source>
        <dbReference type="Proteomes" id="UP000321820"/>
    </source>
</evidence>
<keyword evidence="6" id="KW-1185">Reference proteome</keyword>
<evidence type="ECO:0000256" key="2">
    <source>
        <dbReference type="ARBA" id="ARBA00022670"/>
    </source>
</evidence>
<name>A0A5B9EA79_9BACT</name>
<feature type="domain" description="Prohead serine protease" evidence="4">
    <location>
        <begin position="45"/>
        <end position="181"/>
    </location>
</feature>
<evidence type="ECO:0000256" key="3">
    <source>
        <dbReference type="ARBA" id="ARBA00022801"/>
    </source>
</evidence>
<sequence>MSQERFPVRQHKINAARGLSLWRLRAVCSYAKKLEEANMEHRDFNLKIKSVDDAGTFVGMASVYGNVDLGNDVVDAGAFSRTLIPGKTFPVLWQHKTDEPIGSCKVIDSRDGLQVIGSLLMSDPTAQKAYKFMREGIIKGLSIGFDTLQATYDGDIRHLTELRLWEVSIVTIPMNQAAMVTSVKGVSDADRAKHLKAISDHRKAIDRHQQGIQMHLKALLDGVDDEDDPVLEDDEDDGTKAFVAELVKLAKQASEFAAL</sequence>
<organism evidence="5 6">
    <name type="scientific">Terriglobus albidus</name>
    <dbReference type="NCBI Taxonomy" id="1592106"/>
    <lineage>
        <taxon>Bacteria</taxon>
        <taxon>Pseudomonadati</taxon>
        <taxon>Acidobacteriota</taxon>
        <taxon>Terriglobia</taxon>
        <taxon>Terriglobales</taxon>
        <taxon>Acidobacteriaceae</taxon>
        <taxon>Terriglobus</taxon>
    </lineage>
</organism>
<dbReference type="GO" id="GO:0008233">
    <property type="term" value="F:peptidase activity"/>
    <property type="evidence" value="ECO:0007669"/>
    <property type="project" value="UniProtKB-KW"/>
</dbReference>
<dbReference type="GO" id="GO:0006508">
    <property type="term" value="P:proteolysis"/>
    <property type="evidence" value="ECO:0007669"/>
    <property type="project" value="UniProtKB-KW"/>
</dbReference>
<dbReference type="SUPFAM" id="SSF50789">
    <property type="entry name" value="Herpes virus serine proteinase, assemblin"/>
    <property type="match status" value="1"/>
</dbReference>
<dbReference type="KEGG" id="talb:FTW19_11545"/>
<dbReference type="NCBIfam" id="TIGR01543">
    <property type="entry name" value="proheadase_HK97"/>
    <property type="match status" value="1"/>
</dbReference>
<keyword evidence="2 5" id="KW-0645">Protease</keyword>
<gene>
    <name evidence="5" type="ORF">FTW19_11545</name>
</gene>
<dbReference type="AlphaFoldDB" id="A0A5B9EA79"/>
<dbReference type="InterPro" id="IPR054613">
    <property type="entry name" value="Peptidase_S78_dom"/>
</dbReference>
<dbReference type="OrthoDB" id="9804926at2"/>
<dbReference type="Pfam" id="PF04586">
    <property type="entry name" value="Peptidase_S78"/>
    <property type="match status" value="1"/>
</dbReference>
<evidence type="ECO:0000313" key="5">
    <source>
        <dbReference type="EMBL" id="QEE28574.1"/>
    </source>
</evidence>
<keyword evidence="1" id="KW-1188">Viral release from host cell</keyword>
<dbReference type="InterPro" id="IPR006433">
    <property type="entry name" value="Prohead_protease"/>
</dbReference>
<keyword evidence="3" id="KW-0378">Hydrolase</keyword>
<evidence type="ECO:0000259" key="4">
    <source>
        <dbReference type="Pfam" id="PF04586"/>
    </source>
</evidence>